<sequence length="568" mass="66509">MVGGMTFVDLSRTYTSEDELNELEYELNPAKTALISFLEKNLPGKWKIFIEPYLNGSYPDLILLNPDSGIMIYKIMDTSSNSTPEMDKKQLDYYRNKIIQELVPDMAEKMDINSKIFVVIQTGVYIHDLSGSQVRERYSDYPYLTACGYDDLEEYNLTNVVPGAEFSRSKFMERKWAGELESWLKPSYHHDKRTELKLTGEQKIRAKPQPGHRRLRGSAGSGKTLVIAYRAAQLASEGHKVLVITYNRTLWYYIKDFVDNTPYNFDWANITFRHFHGFCRDILNELMVPMGDIEDVPFLVEESINGVDIEKFKFDSILIDEGQDYEWDWYNLLSQFLNERDELFFVCDKKQNVYERELNWIDNMGKFEGKVKFKGKWPELNTVYRLPKKIADFSNKFSEEYGLDQSVHMDYSQATLLKDSTLFQWKNIQTADWLSEVKEAYEVIKKQGVVDNSQIVILIPKNSMGVELVEFFTEQQVDVDHVFVVDGKRDWRNKKTFISGNGRLRISTIHKFKGWEANNVIMLIPPKWSVDENLDSIVYTAMTRTLKDLIVLNSNERYWDFGKEYEED</sequence>
<dbReference type="HOGENOM" id="CLU_016837_0_0_2"/>
<keyword evidence="2" id="KW-0347">Helicase</keyword>
<dbReference type="PANTHER" id="PTHR11070:SF2">
    <property type="entry name" value="ATP-DEPENDENT DNA HELICASE SRS2"/>
    <property type="match status" value="1"/>
</dbReference>
<dbReference type="InterPro" id="IPR027417">
    <property type="entry name" value="P-loop_NTPase"/>
</dbReference>
<accession>F6D1R0</accession>
<evidence type="ECO:0000313" key="2">
    <source>
        <dbReference type="EMBL" id="AEG17863.1"/>
    </source>
</evidence>
<dbReference type="AlphaFoldDB" id="F6D1R0"/>
<dbReference type="Pfam" id="PF13538">
    <property type="entry name" value="UvrD_C_2"/>
    <property type="match status" value="1"/>
</dbReference>
<keyword evidence="2" id="KW-0067">ATP-binding</keyword>
<dbReference type="Proteomes" id="UP000009231">
    <property type="component" value="Chromosome"/>
</dbReference>
<organism evidence="2 3">
    <name type="scientific">Methanobacterium paludis (strain DSM 25820 / JCM 18151 / SWAN1)</name>
    <dbReference type="NCBI Taxonomy" id="868131"/>
    <lineage>
        <taxon>Archaea</taxon>
        <taxon>Methanobacteriati</taxon>
        <taxon>Methanobacteriota</taxon>
        <taxon>Methanomada group</taxon>
        <taxon>Methanobacteria</taxon>
        <taxon>Methanobacteriales</taxon>
        <taxon>Methanobacteriaceae</taxon>
        <taxon>Methanobacterium</taxon>
    </lineage>
</organism>
<evidence type="ECO:0000259" key="1">
    <source>
        <dbReference type="Pfam" id="PF13538"/>
    </source>
</evidence>
<keyword evidence="2" id="KW-0378">Hydrolase</keyword>
<dbReference type="GO" id="GO:0000725">
    <property type="term" value="P:recombinational repair"/>
    <property type="evidence" value="ECO:0007669"/>
    <property type="project" value="TreeGrafter"/>
</dbReference>
<dbReference type="GO" id="GO:0043138">
    <property type="term" value="F:3'-5' DNA helicase activity"/>
    <property type="evidence" value="ECO:0007669"/>
    <property type="project" value="TreeGrafter"/>
</dbReference>
<dbReference type="KEGG" id="mew:MSWAN_0836"/>
<dbReference type="GO" id="GO:0005524">
    <property type="term" value="F:ATP binding"/>
    <property type="evidence" value="ECO:0007669"/>
    <property type="project" value="InterPro"/>
</dbReference>
<dbReference type="InterPro" id="IPR027785">
    <property type="entry name" value="UvrD-like_helicase_C"/>
</dbReference>
<dbReference type="Pfam" id="PF13245">
    <property type="entry name" value="AAA_19"/>
    <property type="match status" value="1"/>
</dbReference>
<reference evidence="2 3" key="1">
    <citation type="journal article" date="2014" name="Int. J. Syst. Evol. Microbiol.">
        <title>Methanobacterium paludis sp. nov. and a novel strain of Methanobacterium lacus isolated from northern peatlands.</title>
        <authorList>
            <person name="Cadillo-Quiroz H."/>
            <person name="Brauer S.L."/>
            <person name="Goodson N."/>
            <person name="Yavitt J.B."/>
            <person name="Zinder S.H."/>
        </authorList>
    </citation>
    <scope>NUCLEOTIDE SEQUENCE [LARGE SCALE GENOMIC DNA]</scope>
    <source>
        <strain evidence="3">DSM 25820 / JCM 18151 / SWAN1</strain>
    </source>
</reference>
<keyword evidence="2" id="KW-0547">Nucleotide-binding</keyword>
<feature type="domain" description="UvrD-like helicase C-terminal" evidence="1">
    <location>
        <begin position="505"/>
        <end position="551"/>
    </location>
</feature>
<dbReference type="eggNOG" id="arCOG00798">
    <property type="taxonomic scope" value="Archaea"/>
</dbReference>
<keyword evidence="3" id="KW-1185">Reference proteome</keyword>
<dbReference type="STRING" id="868131.MSWAN_0836"/>
<dbReference type="InterPro" id="IPR000212">
    <property type="entry name" value="DNA_helicase_UvrD/REP"/>
</dbReference>
<dbReference type="Gene3D" id="3.40.50.300">
    <property type="entry name" value="P-loop containing nucleotide triphosphate hydrolases"/>
    <property type="match status" value="2"/>
</dbReference>
<evidence type="ECO:0000313" key="3">
    <source>
        <dbReference type="Proteomes" id="UP000009231"/>
    </source>
</evidence>
<protein>
    <submittedName>
        <fullName evidence="2">DNA helicase II related protein</fullName>
    </submittedName>
</protein>
<dbReference type="EMBL" id="CP002772">
    <property type="protein sequence ID" value="AEG17863.1"/>
    <property type="molecule type" value="Genomic_DNA"/>
</dbReference>
<dbReference type="SUPFAM" id="SSF52540">
    <property type="entry name" value="P-loop containing nucleoside triphosphate hydrolases"/>
    <property type="match status" value="1"/>
</dbReference>
<proteinExistence type="predicted"/>
<name>F6D1R0_METPW</name>
<dbReference type="PANTHER" id="PTHR11070">
    <property type="entry name" value="UVRD / RECB / PCRA DNA HELICASE FAMILY MEMBER"/>
    <property type="match status" value="1"/>
</dbReference>
<gene>
    <name evidence="2" type="ordered locus">MSWAN_0836</name>
</gene>
<dbReference type="GO" id="GO:0003677">
    <property type="term" value="F:DNA binding"/>
    <property type="evidence" value="ECO:0007669"/>
    <property type="project" value="InterPro"/>
</dbReference>